<evidence type="ECO:0000313" key="3">
    <source>
        <dbReference type="EMBL" id="RYQ84621.1"/>
    </source>
</evidence>
<feature type="compositionally biased region" description="Basic and acidic residues" evidence="1">
    <location>
        <begin position="28"/>
        <end position="38"/>
    </location>
</feature>
<protein>
    <recommendedName>
        <fullName evidence="2">STICHEL DnaA-N-like alpha-beta domain-containing protein</fullName>
    </recommendedName>
</protein>
<evidence type="ECO:0000259" key="2">
    <source>
        <dbReference type="Pfam" id="PF23007"/>
    </source>
</evidence>
<reference evidence="3 4" key="1">
    <citation type="submission" date="2019-01" db="EMBL/GenBank/DDBJ databases">
        <title>Sequencing of cultivated peanut Arachis hypogaea provides insights into genome evolution and oil improvement.</title>
        <authorList>
            <person name="Chen X."/>
        </authorList>
    </citation>
    <scope>NUCLEOTIDE SEQUENCE [LARGE SCALE GENOMIC DNA]</scope>
    <source>
        <strain evidence="4">cv. Fuhuasheng</strain>
        <tissue evidence="3">Leaves</tissue>
    </source>
</reference>
<name>A0A444X4N3_ARAHY</name>
<feature type="region of interest" description="Disordered" evidence="1">
    <location>
        <begin position="52"/>
        <end position="119"/>
    </location>
</feature>
<accession>A0A444X4N3</accession>
<dbReference type="STRING" id="3818.A0A444X4N3"/>
<dbReference type="EMBL" id="SDMP01000020">
    <property type="protein sequence ID" value="RYQ84621.1"/>
    <property type="molecule type" value="Genomic_DNA"/>
</dbReference>
<dbReference type="AlphaFoldDB" id="A0A444X4N3"/>
<gene>
    <name evidence="3" type="ORF">Ahy_B10g104059</name>
</gene>
<dbReference type="Proteomes" id="UP000289738">
    <property type="component" value="Chromosome B10"/>
</dbReference>
<feature type="region of interest" description="Disordered" evidence="1">
    <location>
        <begin position="15"/>
        <end position="38"/>
    </location>
</feature>
<dbReference type="InterPro" id="IPR054506">
    <property type="entry name" value="DnaA_N-like_STI"/>
</dbReference>
<feature type="compositionally biased region" description="Pro residues" evidence="1">
    <location>
        <begin position="60"/>
        <end position="74"/>
    </location>
</feature>
<sequence length="329" mass="36831">MQEMSLDIGMDEAASGTRYLDDGGDLGNDVRDSGLVRPEEVMEIYSPFTPFTRHSLRPAPCRPQPPQSLPPLQPRSPRISPRSSPQPPQPRSPSAAQPPRSPYTDTTSTATVEDPSPSDSELLFVPDQRFLCQIPFAQLVYLKLQDLQKREGEVGRKKVLQYTRYASVGFAIVQAIGQVLFLRPYVNDFTEADMQKLSHALKVHSETEKQLRMSKNQRTWFTAALLQLSAKEYPPADATDDKLYLKGATNRDGDFCSTSSTGESLKNIATGQCDEKSYRLGLQEDQKRTLDSIWYKATEICQSSRLKAFLRKQGKLSSLCVNQGTFALM</sequence>
<organism evidence="3 4">
    <name type="scientific">Arachis hypogaea</name>
    <name type="common">Peanut</name>
    <dbReference type="NCBI Taxonomy" id="3818"/>
    <lineage>
        <taxon>Eukaryota</taxon>
        <taxon>Viridiplantae</taxon>
        <taxon>Streptophyta</taxon>
        <taxon>Embryophyta</taxon>
        <taxon>Tracheophyta</taxon>
        <taxon>Spermatophyta</taxon>
        <taxon>Magnoliopsida</taxon>
        <taxon>eudicotyledons</taxon>
        <taxon>Gunneridae</taxon>
        <taxon>Pentapetalae</taxon>
        <taxon>rosids</taxon>
        <taxon>fabids</taxon>
        <taxon>Fabales</taxon>
        <taxon>Fabaceae</taxon>
        <taxon>Papilionoideae</taxon>
        <taxon>50 kb inversion clade</taxon>
        <taxon>dalbergioids sensu lato</taxon>
        <taxon>Dalbergieae</taxon>
        <taxon>Pterocarpus clade</taxon>
        <taxon>Arachis</taxon>
    </lineage>
</organism>
<dbReference type="Gene3D" id="1.10.3370.10">
    <property type="entry name" value="SecY subunit domain"/>
    <property type="match status" value="1"/>
</dbReference>
<dbReference type="SUPFAM" id="SSF103491">
    <property type="entry name" value="Preprotein translocase SecY subunit"/>
    <property type="match status" value="1"/>
</dbReference>
<evidence type="ECO:0000313" key="4">
    <source>
        <dbReference type="Proteomes" id="UP000289738"/>
    </source>
</evidence>
<proteinExistence type="predicted"/>
<dbReference type="Pfam" id="PF23007">
    <property type="entry name" value="DnaA_N-like_STI"/>
    <property type="match status" value="1"/>
</dbReference>
<comment type="caution">
    <text evidence="3">The sequence shown here is derived from an EMBL/GenBank/DDBJ whole genome shotgun (WGS) entry which is preliminary data.</text>
</comment>
<dbReference type="InterPro" id="IPR023201">
    <property type="entry name" value="SecY_dom_sf"/>
</dbReference>
<evidence type="ECO:0000256" key="1">
    <source>
        <dbReference type="SAM" id="MobiDB-lite"/>
    </source>
</evidence>
<keyword evidence="4" id="KW-1185">Reference proteome</keyword>
<feature type="domain" description="STICHEL DnaA-N-like alpha-beta" evidence="2">
    <location>
        <begin position="283"/>
        <end position="325"/>
    </location>
</feature>